<evidence type="ECO:0000256" key="2">
    <source>
        <dbReference type="ARBA" id="ARBA00022842"/>
    </source>
</evidence>
<dbReference type="GO" id="GO:0010333">
    <property type="term" value="F:terpene synthase activity"/>
    <property type="evidence" value="ECO:0007669"/>
    <property type="project" value="InterPro"/>
</dbReference>
<dbReference type="InterPro" id="IPR050148">
    <property type="entry name" value="Terpene_synthase-like"/>
</dbReference>
<proteinExistence type="inferred from homology"/>
<evidence type="ECO:0000259" key="6">
    <source>
        <dbReference type="Pfam" id="PF01397"/>
    </source>
</evidence>
<dbReference type="FunFam" id="1.50.10.130:FF:000001">
    <property type="entry name" value="Isoprene synthase, chloroplastic"/>
    <property type="match status" value="1"/>
</dbReference>
<feature type="domain" description="Terpene synthase metal-binding" evidence="7">
    <location>
        <begin position="307"/>
        <end position="549"/>
    </location>
</feature>
<keyword evidence="2" id="KW-0460">Magnesium</keyword>
<evidence type="ECO:0000256" key="3">
    <source>
        <dbReference type="ARBA" id="ARBA00023211"/>
    </source>
</evidence>
<dbReference type="SUPFAM" id="SSF48576">
    <property type="entry name" value="Terpenoid synthases"/>
    <property type="match status" value="1"/>
</dbReference>
<dbReference type="GO" id="GO:0016102">
    <property type="term" value="P:diterpenoid biosynthetic process"/>
    <property type="evidence" value="ECO:0007669"/>
    <property type="project" value="InterPro"/>
</dbReference>
<organism evidence="8">
    <name type="scientific">Brassica campestris</name>
    <name type="common">Field mustard</name>
    <dbReference type="NCBI Taxonomy" id="3711"/>
    <lineage>
        <taxon>Eukaryota</taxon>
        <taxon>Viridiplantae</taxon>
        <taxon>Streptophyta</taxon>
        <taxon>Embryophyta</taxon>
        <taxon>Tracheophyta</taxon>
        <taxon>Spermatophyta</taxon>
        <taxon>Magnoliopsida</taxon>
        <taxon>eudicotyledons</taxon>
        <taxon>Gunneridae</taxon>
        <taxon>Pentapetalae</taxon>
        <taxon>rosids</taxon>
        <taxon>malvids</taxon>
        <taxon>Brassicales</taxon>
        <taxon>Brassicaceae</taxon>
        <taxon>Brassiceae</taxon>
        <taxon>Brassica</taxon>
    </lineage>
</organism>
<dbReference type="InterPro" id="IPR036965">
    <property type="entry name" value="Terpene_synth_N_sf"/>
</dbReference>
<evidence type="ECO:0000256" key="5">
    <source>
        <dbReference type="ARBA" id="ARBA00038405"/>
    </source>
</evidence>
<comment type="similarity">
    <text evidence="5">Belongs to the terpene synthase family. Tpsa subfamily.</text>
</comment>
<sequence length="607" mass="70192">MNTIAVLGPTHGSQFFLLSPNNLFPVKKLSCLPLKSLPTKPSKYVRLKAMTSPTCDEQTSHRKFEKLLPSPWTHRFHSVSVDVTEMDALRKEMDALNPKVKNMLMSSQGTNSTKKRVLMIYLLVNLGLAYHFEDEIYETLQESFQKIEEMMDGEDDLYTVSIIFWVFRRYGHNISSDVFKRFKMNTGSFKDSLTGDAKGMLSLYEAAHLRTRKDNILDEALMFTSSHLKSIAACGTCPPHLSMRIQSALILSQHWNMEILVPLEFIPFYEQEKDHDEMVLKFAKISLKFLQLQYLQELKIVTKWYNELGHASNLPPYYRDRIVENYFFVLSVFIEPQLSRARMMLTQFFTALQILDDTFDRYAFLPEAESLANSLKGWAPDHDMDKQPDYLKFVLDSTLNILEELEREVRKTEGSSYSFDATKDEVDKLVKANFDLAKWALVAHVPSFEEYMEVGEVEFTAYALLAGIFMTKGKIAKEAYEWLKVRPKLFQCLSIKGRLRNDIPVMRYKCDDMSRGNVTNAVTCYMKQYGVPVEEAIRELNKIVADADKTINEELLTTVDVERFVLKVAIDFARMITVTYNVDEGFTHPEGKIKDYMTSLFLDQIRL</sequence>
<dbReference type="EMBL" id="LR031575">
    <property type="protein sequence ID" value="VDD04273.1"/>
    <property type="molecule type" value="Genomic_DNA"/>
</dbReference>
<keyword evidence="1" id="KW-0479">Metal-binding</keyword>
<evidence type="ECO:0000256" key="1">
    <source>
        <dbReference type="ARBA" id="ARBA00022723"/>
    </source>
</evidence>
<evidence type="ECO:0000256" key="4">
    <source>
        <dbReference type="ARBA" id="ARBA00023239"/>
    </source>
</evidence>
<dbReference type="InterPro" id="IPR008930">
    <property type="entry name" value="Terpenoid_cyclase/PrenylTrfase"/>
</dbReference>
<dbReference type="PANTHER" id="PTHR31225">
    <property type="entry name" value="OS04G0344100 PROTEIN-RELATED"/>
    <property type="match status" value="1"/>
</dbReference>
<protein>
    <submittedName>
        <fullName evidence="8">Uncharacterized protein</fullName>
    </submittedName>
</protein>
<dbReference type="Pfam" id="PF03936">
    <property type="entry name" value="Terpene_synth_C"/>
    <property type="match status" value="1"/>
</dbReference>
<gene>
    <name evidence="8" type="ORF">BRAA08T33470Z</name>
</gene>
<dbReference type="Gene3D" id="1.10.600.10">
    <property type="entry name" value="Farnesyl Diphosphate Synthase"/>
    <property type="match status" value="1"/>
</dbReference>
<dbReference type="InterPro" id="IPR044814">
    <property type="entry name" value="Terpene_cyclase_plant_C1"/>
</dbReference>
<accession>A0A3P6BG05</accession>
<dbReference type="AlphaFoldDB" id="A0A3P6BG05"/>
<feature type="domain" description="Terpene synthase N-terminal" evidence="6">
    <location>
        <begin position="72"/>
        <end position="249"/>
    </location>
</feature>
<keyword evidence="3" id="KW-0464">Manganese</keyword>
<dbReference type="InterPro" id="IPR005630">
    <property type="entry name" value="Terpene_synthase_metal-bd"/>
</dbReference>
<evidence type="ECO:0000313" key="8">
    <source>
        <dbReference type="EMBL" id="VDD04273.1"/>
    </source>
</evidence>
<dbReference type="InterPro" id="IPR008949">
    <property type="entry name" value="Isoprenoid_synthase_dom_sf"/>
</dbReference>
<name>A0A3P6BG05_BRACM</name>
<dbReference type="SUPFAM" id="SSF48239">
    <property type="entry name" value="Terpenoid cyclases/Protein prenyltransferases"/>
    <property type="match status" value="1"/>
</dbReference>
<evidence type="ECO:0000259" key="7">
    <source>
        <dbReference type="Pfam" id="PF03936"/>
    </source>
</evidence>
<dbReference type="GO" id="GO:0000287">
    <property type="term" value="F:magnesium ion binding"/>
    <property type="evidence" value="ECO:0007669"/>
    <property type="project" value="InterPro"/>
</dbReference>
<dbReference type="Gene3D" id="1.50.10.130">
    <property type="entry name" value="Terpene synthase, N-terminal domain"/>
    <property type="match status" value="1"/>
</dbReference>
<dbReference type="PANTHER" id="PTHR31225:SF242">
    <property type="entry name" value="TERPENOID SYNTHASE 9"/>
    <property type="match status" value="1"/>
</dbReference>
<dbReference type="InterPro" id="IPR001906">
    <property type="entry name" value="Terpene_synth_N"/>
</dbReference>
<reference evidence="8" key="1">
    <citation type="submission" date="2018-11" db="EMBL/GenBank/DDBJ databases">
        <authorList>
            <consortium name="Genoscope - CEA"/>
            <person name="William W."/>
        </authorList>
    </citation>
    <scope>NUCLEOTIDE SEQUENCE</scope>
</reference>
<keyword evidence="4" id="KW-0456">Lyase</keyword>
<dbReference type="CDD" id="cd00684">
    <property type="entry name" value="Terpene_cyclase_plant_C1"/>
    <property type="match status" value="1"/>
</dbReference>
<dbReference type="Pfam" id="PF01397">
    <property type="entry name" value="Terpene_synth"/>
    <property type="match status" value="1"/>
</dbReference>